<keyword evidence="4" id="KW-0862">Zinc</keyword>
<dbReference type="InterPro" id="IPR032466">
    <property type="entry name" value="Metal_Hydrolase"/>
</dbReference>
<evidence type="ECO:0000259" key="9">
    <source>
        <dbReference type="Pfam" id="PF04909"/>
    </source>
</evidence>
<dbReference type="Gene3D" id="3.20.20.140">
    <property type="entry name" value="Metal-dependent hydrolases"/>
    <property type="match status" value="1"/>
</dbReference>
<evidence type="ECO:0000256" key="1">
    <source>
        <dbReference type="ARBA" id="ARBA00005871"/>
    </source>
</evidence>
<comment type="similarity">
    <text evidence="1">Belongs to the metallo-dependent hydrolases superfamily. ACMSD family.</text>
</comment>
<dbReference type="STRING" id="1507870.A0A1V8T2J5"/>
<dbReference type="EMBL" id="NAJO01000019">
    <property type="protein sequence ID" value="OQO05514.1"/>
    <property type="molecule type" value="Genomic_DNA"/>
</dbReference>
<evidence type="ECO:0000256" key="3">
    <source>
        <dbReference type="ARBA" id="ARBA00022793"/>
    </source>
</evidence>
<dbReference type="InterPro" id="IPR006680">
    <property type="entry name" value="Amidohydro-rel"/>
</dbReference>
<reference evidence="11" key="1">
    <citation type="submission" date="2017-03" db="EMBL/GenBank/DDBJ databases">
        <title>Genomes of endolithic fungi from Antarctica.</title>
        <authorList>
            <person name="Coleine C."/>
            <person name="Masonjones S."/>
            <person name="Stajich J.E."/>
        </authorList>
    </citation>
    <scope>NUCLEOTIDE SEQUENCE [LARGE SCALE GENOMIC DNA]</scope>
    <source>
        <strain evidence="11">CCFEE 5527</strain>
    </source>
</reference>
<keyword evidence="3 8" id="KW-0210">Decarboxylase</keyword>
<evidence type="ECO:0000256" key="5">
    <source>
        <dbReference type="ARBA" id="ARBA00023239"/>
    </source>
</evidence>
<dbReference type="InParanoid" id="A0A1V8T2J5"/>
<comment type="catalytic activity">
    <reaction evidence="6">
        <text>6-methylsalicylate + H(+) = 3-methylphenol + CO2</text>
        <dbReference type="Rhea" id="RHEA:23112"/>
        <dbReference type="ChEBI" id="CHEBI:15378"/>
        <dbReference type="ChEBI" id="CHEBI:16526"/>
        <dbReference type="ChEBI" id="CHEBI:17231"/>
        <dbReference type="ChEBI" id="CHEBI:36658"/>
        <dbReference type="EC" id="4.1.1.52"/>
    </reaction>
    <physiologicalReaction direction="left-to-right" evidence="6">
        <dbReference type="Rhea" id="RHEA:23113"/>
    </physiologicalReaction>
</comment>
<dbReference type="GO" id="GO:0047596">
    <property type="term" value="F:6-methylsalicylate decarboxylase activity"/>
    <property type="evidence" value="ECO:0007669"/>
    <property type="project" value="UniProtKB-EC"/>
</dbReference>
<dbReference type="GO" id="GO:0019748">
    <property type="term" value="P:secondary metabolic process"/>
    <property type="evidence" value="ECO:0007669"/>
    <property type="project" value="TreeGrafter"/>
</dbReference>
<dbReference type="GO" id="GO:0005829">
    <property type="term" value="C:cytosol"/>
    <property type="evidence" value="ECO:0007669"/>
    <property type="project" value="TreeGrafter"/>
</dbReference>
<evidence type="ECO:0000313" key="11">
    <source>
        <dbReference type="Proteomes" id="UP000192596"/>
    </source>
</evidence>
<dbReference type="InterPro" id="IPR032465">
    <property type="entry name" value="ACMSD"/>
</dbReference>
<dbReference type="AlphaFoldDB" id="A0A1V8T2J5"/>
<evidence type="ECO:0000256" key="7">
    <source>
        <dbReference type="ARBA" id="ARBA00038889"/>
    </source>
</evidence>
<dbReference type="GO" id="GO:0016787">
    <property type="term" value="F:hydrolase activity"/>
    <property type="evidence" value="ECO:0007669"/>
    <property type="project" value="InterPro"/>
</dbReference>
<feature type="domain" description="Amidohydrolase-related" evidence="9">
    <location>
        <begin position="9"/>
        <end position="343"/>
    </location>
</feature>
<organism evidence="10 11">
    <name type="scientific">Cryoendolithus antarcticus</name>
    <dbReference type="NCBI Taxonomy" id="1507870"/>
    <lineage>
        <taxon>Eukaryota</taxon>
        <taxon>Fungi</taxon>
        <taxon>Dikarya</taxon>
        <taxon>Ascomycota</taxon>
        <taxon>Pezizomycotina</taxon>
        <taxon>Dothideomycetes</taxon>
        <taxon>Dothideomycetidae</taxon>
        <taxon>Cladosporiales</taxon>
        <taxon>Cladosporiaceae</taxon>
        <taxon>Cryoendolithus</taxon>
    </lineage>
</organism>
<dbReference type="SUPFAM" id="SSF51556">
    <property type="entry name" value="Metallo-dependent hydrolases"/>
    <property type="match status" value="1"/>
</dbReference>
<dbReference type="PANTHER" id="PTHR21240:SF29">
    <property type="entry name" value="AMIDOHYDROLASE-RELATED DOMAIN-CONTAINING PROTEIN"/>
    <property type="match status" value="1"/>
</dbReference>
<name>A0A1V8T2J5_9PEZI</name>
<gene>
    <name evidence="10" type="ORF">B0A48_09283</name>
</gene>
<evidence type="ECO:0000256" key="4">
    <source>
        <dbReference type="ARBA" id="ARBA00022833"/>
    </source>
</evidence>
<comment type="caution">
    <text evidence="10">The sequence shown here is derived from an EMBL/GenBank/DDBJ whole genome shotgun (WGS) entry which is preliminary data.</text>
</comment>
<keyword evidence="5 8" id="KW-0456">Lyase</keyword>
<dbReference type="GO" id="GO:0046872">
    <property type="term" value="F:metal ion binding"/>
    <property type="evidence" value="ECO:0007669"/>
    <property type="project" value="UniProtKB-KW"/>
</dbReference>
<dbReference type="Pfam" id="PF04909">
    <property type="entry name" value="Amidohydro_2"/>
    <property type="match status" value="1"/>
</dbReference>
<dbReference type="EC" id="4.1.1.52" evidence="7"/>
<accession>A0A1V8T2J5</accession>
<protein>
    <recommendedName>
        <fullName evidence="7">6-methylsalicylate decarboxylase</fullName>
        <ecNumber evidence="7">4.1.1.52</ecNumber>
    </recommendedName>
</protein>
<evidence type="ECO:0000256" key="2">
    <source>
        <dbReference type="ARBA" id="ARBA00022723"/>
    </source>
</evidence>
<dbReference type="PANTHER" id="PTHR21240">
    <property type="entry name" value="2-AMINO-3-CARBOXYLMUCONATE-6-SEMIALDEHYDE DECARBOXYLASE"/>
    <property type="match status" value="1"/>
</dbReference>
<proteinExistence type="inferred from homology"/>
<keyword evidence="11" id="KW-1185">Reference proteome</keyword>
<dbReference type="Proteomes" id="UP000192596">
    <property type="component" value="Unassembled WGS sequence"/>
</dbReference>
<evidence type="ECO:0000256" key="6">
    <source>
        <dbReference type="ARBA" id="ARBA00036832"/>
    </source>
</evidence>
<evidence type="ECO:0000313" key="10">
    <source>
        <dbReference type="EMBL" id="OQO05514.1"/>
    </source>
</evidence>
<evidence type="ECO:0000256" key="8">
    <source>
        <dbReference type="RuleBase" id="RU366045"/>
    </source>
</evidence>
<dbReference type="OrthoDB" id="2832284at2759"/>
<sequence length="353" mass="38919">MPGDMPDKIDIHVHFLPPSYRQACLDNGHGNPDGMPYLPEWSEEAHLALMQKNGIKKSILSISSPGTHIVYGNDDLAAKVTRECNAYAADLKKRKTDQFGYWASLPLPAIEHSMAEIAKAADEGCDGYVVMTNAHGHYLGDPLFDPVFDELNRRKATIFVHPTSPCIDCTNQTLTTKTNATPSAHTKATPLATNFPNPMLEFLFDTARIVSNLFLSGTIKRCPDIKIILPHLGGAFPPLLSRWTGFSNLVPSNWEPYAEEDAREALQKQFWFDLAGFPFPGQIKALMEGAGIGHERLVYGSDFPFTKAEGVAFLKGKLDTGMKGMFGQEQIEDMYWRNAERLLSGSGTAIDAA</sequence>
<keyword evidence="2" id="KW-0479">Metal-binding</keyword>